<dbReference type="KEGG" id="sle:sle_61810"/>
<evidence type="ECO:0000313" key="3">
    <source>
        <dbReference type="Proteomes" id="UP000035016"/>
    </source>
</evidence>
<feature type="domain" description="Methyltransferase type 12" evidence="1">
    <location>
        <begin position="40"/>
        <end position="141"/>
    </location>
</feature>
<name>A0A0F7W8P2_STRLW</name>
<dbReference type="RefSeq" id="WP_029381585.1">
    <property type="nucleotide sequence ID" value="NZ_AZSD01000050.1"/>
</dbReference>
<dbReference type="SUPFAM" id="SSF53335">
    <property type="entry name" value="S-adenosyl-L-methionine-dependent methyltransferases"/>
    <property type="match status" value="1"/>
</dbReference>
<dbReference type="Proteomes" id="UP000035016">
    <property type="component" value="Chromosome Chromosome"/>
</dbReference>
<dbReference type="AlphaFoldDB" id="A0A0F7W8P2"/>
<accession>A0A0F7W8P2</accession>
<dbReference type="CDD" id="cd02440">
    <property type="entry name" value="AdoMet_MTases"/>
    <property type="match status" value="1"/>
</dbReference>
<dbReference type="PANTHER" id="PTHR42912">
    <property type="entry name" value="METHYLTRANSFERASE"/>
    <property type="match status" value="1"/>
</dbReference>
<reference evidence="2 3" key="1">
    <citation type="submission" date="2015-02" db="EMBL/GenBank/DDBJ databases">
        <authorList>
            <person name="Gomez-Escribano P.J."/>
        </authorList>
    </citation>
    <scope>NUCLEOTIDE SEQUENCE [LARGE SCALE GENOMIC DNA]</scope>
    <source>
        <strain evidence="3">C34 (DSM 42122 / NRRL B-24963)</strain>
    </source>
</reference>
<proteinExistence type="predicted"/>
<dbReference type="InterPro" id="IPR029063">
    <property type="entry name" value="SAM-dependent_MTases_sf"/>
</dbReference>
<protein>
    <submittedName>
        <fullName evidence="2">Uncharacterized protein yjhP</fullName>
    </submittedName>
</protein>
<dbReference type="GO" id="GO:0008168">
    <property type="term" value="F:methyltransferase activity"/>
    <property type="evidence" value="ECO:0007669"/>
    <property type="project" value="TreeGrafter"/>
</dbReference>
<gene>
    <name evidence="2" type="primary">sle_61810</name>
</gene>
<evidence type="ECO:0000259" key="1">
    <source>
        <dbReference type="Pfam" id="PF08242"/>
    </source>
</evidence>
<sequence>MTASDLPPRPGSLTFHGPLSEDRAGRIVARLAAASPATVLDIGCGWGELLLRVLESVPGSTGVGLDINAEDLARGRELAKRRGLAERVEFAEESALGTSRGPVDAVLCLGAGQALCDPGRPYDPGVVLRELRRLVRPGGRVVLGEGFWERSPTDAELAAMWPGAHAGDHLRLGPLVDLAVESGFRPAWIESASREEWEEFESGYRHDTELWLAGNPDHPLAAGTRERVDRQRSSWVNGYRDILGIAYLTLVPVTRR</sequence>
<dbReference type="InterPro" id="IPR013217">
    <property type="entry name" value="Methyltransf_12"/>
</dbReference>
<organism evidence="2 3">
    <name type="scientific">Streptomyces leeuwenhoekii</name>
    <dbReference type="NCBI Taxonomy" id="1437453"/>
    <lineage>
        <taxon>Bacteria</taxon>
        <taxon>Bacillati</taxon>
        <taxon>Actinomycetota</taxon>
        <taxon>Actinomycetes</taxon>
        <taxon>Kitasatosporales</taxon>
        <taxon>Streptomycetaceae</taxon>
        <taxon>Streptomyces</taxon>
    </lineage>
</organism>
<evidence type="ECO:0000313" key="2">
    <source>
        <dbReference type="EMBL" id="CQR65636.1"/>
    </source>
</evidence>
<dbReference type="Pfam" id="PF08242">
    <property type="entry name" value="Methyltransf_12"/>
    <property type="match status" value="1"/>
</dbReference>
<dbReference type="Gene3D" id="3.40.50.150">
    <property type="entry name" value="Vaccinia Virus protein VP39"/>
    <property type="match status" value="1"/>
</dbReference>
<dbReference type="EMBL" id="LN831790">
    <property type="protein sequence ID" value="CQR65636.1"/>
    <property type="molecule type" value="Genomic_DNA"/>
</dbReference>
<dbReference type="InterPro" id="IPR050508">
    <property type="entry name" value="Methyltransf_Superfamily"/>
</dbReference>